<evidence type="ECO:0000313" key="2">
    <source>
        <dbReference type="Proteomes" id="UP000031671"/>
    </source>
</evidence>
<name>A0A0B8NT44_9VIBR</name>
<accession>A0A0B8NT44</accession>
<protein>
    <submittedName>
        <fullName evidence="1">Uncharacterized protein</fullName>
    </submittedName>
</protein>
<organism evidence="1 2">
    <name type="scientific">Vibrio ishigakensis</name>
    <dbReference type="NCBI Taxonomy" id="1481914"/>
    <lineage>
        <taxon>Bacteria</taxon>
        <taxon>Pseudomonadati</taxon>
        <taxon>Pseudomonadota</taxon>
        <taxon>Gammaproteobacteria</taxon>
        <taxon>Vibrionales</taxon>
        <taxon>Vibrionaceae</taxon>
        <taxon>Vibrio</taxon>
    </lineage>
</organism>
<sequence>MLFAQTGNVYTVITDENGLFQIDSIEEGGFVANVTTSEGDIGSAHASVVQKRPSNSVTIYVEQPGNASISGRVYVDGQTPGEDVMVFVEFPELSKEYATSIQPDGFYRFDNLSATGTFILSGLQASNGALGIEAHYIPDSTLEAEVDLYLDSPTKVNPEFLNPNFENGLDGWTHSENVKLVPTEDYFGD</sequence>
<comment type="caution">
    <text evidence="1">The sequence shown here is derived from an EMBL/GenBank/DDBJ whole genome shotgun (WGS) entry which is preliminary data.</text>
</comment>
<gene>
    <name evidence="1" type="ORF">JCM19231_80</name>
</gene>
<dbReference type="EMBL" id="BBRZ01000062">
    <property type="protein sequence ID" value="GAM57730.1"/>
    <property type="molecule type" value="Genomic_DNA"/>
</dbReference>
<keyword evidence="2" id="KW-1185">Reference proteome</keyword>
<evidence type="ECO:0000313" key="1">
    <source>
        <dbReference type="EMBL" id="GAM57730.1"/>
    </source>
</evidence>
<dbReference type="Proteomes" id="UP000031671">
    <property type="component" value="Unassembled WGS sequence"/>
</dbReference>
<dbReference type="AlphaFoldDB" id="A0A0B8NT44"/>
<reference evidence="1 2" key="1">
    <citation type="submission" date="2015-01" db="EMBL/GenBank/DDBJ databases">
        <title>Vibrio sp. C1 JCM 19231 whole genome shotgun sequence.</title>
        <authorList>
            <person name="Sawabe T."/>
            <person name="Meirelles P."/>
            <person name="Feng G."/>
            <person name="Sayaka M."/>
            <person name="Hattori M."/>
            <person name="Ohkuma M."/>
        </authorList>
    </citation>
    <scope>NUCLEOTIDE SEQUENCE [LARGE SCALE GENOMIC DNA]</scope>
    <source>
        <strain evidence="2">JCM 19231</strain>
    </source>
</reference>
<proteinExistence type="predicted"/>
<reference evidence="1 2" key="2">
    <citation type="submission" date="2015-01" db="EMBL/GenBank/DDBJ databases">
        <authorList>
            <consortium name="NBRP consortium"/>
            <person name="Sawabe T."/>
            <person name="Meirelles P."/>
            <person name="Feng G."/>
            <person name="Sayaka M."/>
            <person name="Hattori M."/>
            <person name="Ohkuma M."/>
        </authorList>
    </citation>
    <scope>NUCLEOTIDE SEQUENCE [LARGE SCALE GENOMIC DNA]</scope>
    <source>
        <strain evidence="2">JCM 19231</strain>
    </source>
</reference>